<organism evidence="1 2">
    <name type="scientific">Octadecabacter temperatus</name>
    <dbReference type="NCBI Taxonomy" id="1458307"/>
    <lineage>
        <taxon>Bacteria</taxon>
        <taxon>Pseudomonadati</taxon>
        <taxon>Pseudomonadota</taxon>
        <taxon>Alphaproteobacteria</taxon>
        <taxon>Rhodobacterales</taxon>
        <taxon>Roseobacteraceae</taxon>
        <taxon>Octadecabacter</taxon>
    </lineage>
</organism>
<dbReference type="RefSeq" id="WP_049834438.1">
    <property type="nucleotide sequence ID" value="NZ_CP012160.1"/>
</dbReference>
<dbReference type="OrthoDB" id="7874985at2"/>
<gene>
    <name evidence="1" type="ORF">OSB_15630</name>
</gene>
<evidence type="ECO:0000313" key="2">
    <source>
        <dbReference type="Proteomes" id="UP000067444"/>
    </source>
</evidence>
<dbReference type="AlphaFoldDB" id="A0A0K0Y568"/>
<dbReference type="KEGG" id="otm:OSB_15630"/>
<sequence length="116" mass="12559">MRKFTFVFLTLLAACSNEANHVGNPLLLPLNALGTSLGNAVYNERRGKVEVFVKTNHPALIADIQRGGGDILTQAFEIADVPKPIRAPHTLQLQSDLALYSNNYEALIVAIMVVSG</sequence>
<name>A0A0K0Y568_9RHOB</name>
<protein>
    <submittedName>
        <fullName evidence="1">Uncharacterized protein</fullName>
    </submittedName>
</protein>
<dbReference type="EMBL" id="CP012160">
    <property type="protein sequence ID" value="AKS46114.1"/>
    <property type="molecule type" value="Genomic_DNA"/>
</dbReference>
<proteinExistence type="predicted"/>
<dbReference type="PROSITE" id="PS51257">
    <property type="entry name" value="PROKAR_LIPOPROTEIN"/>
    <property type="match status" value="1"/>
</dbReference>
<evidence type="ECO:0000313" key="1">
    <source>
        <dbReference type="EMBL" id="AKS46114.1"/>
    </source>
</evidence>
<reference evidence="1 2" key="1">
    <citation type="journal article" date="2015" name="Genome Announc.">
        <title>Closed Genome Sequence of Octadecabacter temperatus SB1, the First Mesophilic Species of the Genus Octadecabacter.</title>
        <authorList>
            <person name="Voget S."/>
            <person name="Billerbeck S."/>
            <person name="Simon M."/>
            <person name="Daniel R."/>
        </authorList>
    </citation>
    <scope>NUCLEOTIDE SEQUENCE [LARGE SCALE GENOMIC DNA]</scope>
    <source>
        <strain evidence="1 2">SB1</strain>
    </source>
</reference>
<dbReference type="Proteomes" id="UP000067444">
    <property type="component" value="Chromosome"/>
</dbReference>
<accession>A0A0K0Y568</accession>
<dbReference type="STRING" id="1458307.OSB_15630"/>
<keyword evidence="2" id="KW-1185">Reference proteome</keyword>